<evidence type="ECO:0000256" key="1">
    <source>
        <dbReference type="SAM" id="MobiDB-lite"/>
    </source>
</evidence>
<dbReference type="OrthoDB" id="8398at2759"/>
<dbReference type="Proteomes" id="UP000030680">
    <property type="component" value="Unassembled WGS sequence"/>
</dbReference>
<evidence type="ECO:0000313" key="3">
    <source>
        <dbReference type="Proteomes" id="UP000030680"/>
    </source>
</evidence>
<feature type="region of interest" description="Disordered" evidence="1">
    <location>
        <begin position="77"/>
        <end position="125"/>
    </location>
</feature>
<dbReference type="KEGG" id="gsl:Gasu_29410"/>
<feature type="region of interest" description="Disordered" evidence="1">
    <location>
        <begin position="363"/>
        <end position="383"/>
    </location>
</feature>
<dbReference type="EMBL" id="KB454506">
    <property type="protein sequence ID" value="EME29723.1"/>
    <property type="molecule type" value="Genomic_DNA"/>
</dbReference>
<dbReference type="AlphaFoldDB" id="M2Y1C2"/>
<feature type="compositionally biased region" description="Polar residues" evidence="1">
    <location>
        <begin position="96"/>
        <end position="108"/>
    </location>
</feature>
<name>M2Y1C2_GALSU</name>
<accession>M2Y1C2</accession>
<proteinExistence type="predicted"/>
<evidence type="ECO:0000313" key="2">
    <source>
        <dbReference type="EMBL" id="EME29723.1"/>
    </source>
</evidence>
<keyword evidence="3" id="KW-1185">Reference proteome</keyword>
<feature type="compositionally biased region" description="Polar residues" evidence="1">
    <location>
        <begin position="327"/>
        <end position="344"/>
    </location>
</feature>
<sequence>MFGETSTLQPSWPLERSTREFFIEQLIGIFSKLFNRESRAYIERIVRAEENNAFLHSKSYRQYSQLLSELSRQAEKASNKSFENNSVGSVEPKKSQGGTSESMSGSLKTNKRDRNGKLLLSNPRTEQKSWKLDTGNLMLSPLHHNGSVESSGIMSTASSDCNSVVSLRNEERDKSGLNPTIYRTKSEMLGPSKRVLPSNPSLEVANSTQAFFIALKNKYKIPFRFLKGVVPMIEDDTVCPKELKHRIQQFAHFLDLERDQFVELNIKPEVLMNLDTTMDTILHMFRPLLKEVVQWVETFGRSMFQMEPSYLSNHLSFSSEEKSSNSTADLLQTNPSNNQQSTWASEKEQVISILSSKSSRDGIVDSKQRVDPSKVENEESCISDELNKDKPPWNCQLQTAAITTIDYVQRFTKYMSQSNALKEGRLRGQWEILKSLKSISDTGDQQFVHEELYENLKFACSSVERRYPHLHHELYYDAVIYIICKAKCTIIQLPLLFLFPSIENDGNVFFLIQNEACGGGELGESLITHFYEQIATQLTLTRNVSSILKIWGHITQSFMEMILKETRKST</sequence>
<dbReference type="RefSeq" id="XP_005706243.1">
    <property type="nucleotide sequence ID" value="XM_005706186.1"/>
</dbReference>
<reference evidence="3" key="1">
    <citation type="journal article" date="2013" name="Science">
        <title>Gene transfer from bacteria and archaea facilitated evolution of an extremophilic eukaryote.</title>
        <authorList>
            <person name="Schonknecht G."/>
            <person name="Chen W.H."/>
            <person name="Ternes C.M."/>
            <person name="Barbier G.G."/>
            <person name="Shrestha R.P."/>
            <person name="Stanke M."/>
            <person name="Brautigam A."/>
            <person name="Baker B.J."/>
            <person name="Banfield J.F."/>
            <person name="Garavito R.M."/>
            <person name="Carr K."/>
            <person name="Wilkerson C."/>
            <person name="Rensing S.A."/>
            <person name="Gagneul D."/>
            <person name="Dickenson N.E."/>
            <person name="Oesterhelt C."/>
            <person name="Lercher M.J."/>
            <person name="Weber A.P."/>
        </authorList>
    </citation>
    <scope>NUCLEOTIDE SEQUENCE [LARGE SCALE GENOMIC DNA]</scope>
    <source>
        <strain evidence="3">074W</strain>
    </source>
</reference>
<gene>
    <name evidence="2" type="ORF">Gasu_29410</name>
</gene>
<feature type="region of interest" description="Disordered" evidence="1">
    <location>
        <begin position="323"/>
        <end position="344"/>
    </location>
</feature>
<feature type="compositionally biased region" description="Basic and acidic residues" evidence="1">
    <location>
        <begin position="363"/>
        <end position="377"/>
    </location>
</feature>
<organism evidence="2 3">
    <name type="scientific">Galdieria sulphuraria</name>
    <name type="common">Red alga</name>
    <dbReference type="NCBI Taxonomy" id="130081"/>
    <lineage>
        <taxon>Eukaryota</taxon>
        <taxon>Rhodophyta</taxon>
        <taxon>Bangiophyceae</taxon>
        <taxon>Galdieriales</taxon>
        <taxon>Galdieriaceae</taxon>
        <taxon>Galdieria</taxon>
    </lineage>
</organism>
<feature type="compositionally biased region" description="Polar residues" evidence="1">
    <location>
        <begin position="79"/>
        <end position="88"/>
    </location>
</feature>
<protein>
    <submittedName>
        <fullName evidence="2">Uncharacterized protein</fullName>
    </submittedName>
</protein>
<dbReference type="Gramene" id="EME29723">
    <property type="protein sequence ID" value="EME29723"/>
    <property type="gene ID" value="Gasu_29410"/>
</dbReference>
<dbReference type="GeneID" id="17088497"/>